<protein>
    <submittedName>
        <fullName evidence="2">Uncharacterized protein</fullName>
    </submittedName>
</protein>
<reference evidence="2 3" key="1">
    <citation type="journal article" date="2012" name="BMC Genomics">
        <title>Tools to kill: Genome of one of the most destructive plant pathogenic fungi Macrophomina phaseolina.</title>
        <authorList>
            <person name="Islam M.S."/>
            <person name="Haque M.S."/>
            <person name="Islam M.M."/>
            <person name="Emdad E.M."/>
            <person name="Halim A."/>
            <person name="Hossen Q.M.M."/>
            <person name="Hossain M.Z."/>
            <person name="Ahmed B."/>
            <person name="Rahim S."/>
            <person name="Rahman M.S."/>
            <person name="Alam M.M."/>
            <person name="Hou S."/>
            <person name="Wan X."/>
            <person name="Saito J.A."/>
            <person name="Alam M."/>
        </authorList>
    </citation>
    <scope>NUCLEOTIDE SEQUENCE [LARGE SCALE GENOMIC DNA]</scope>
    <source>
        <strain evidence="2 3">MS6</strain>
    </source>
</reference>
<evidence type="ECO:0000256" key="1">
    <source>
        <dbReference type="SAM" id="MobiDB-lite"/>
    </source>
</evidence>
<dbReference type="AlphaFoldDB" id="K2RGF3"/>
<evidence type="ECO:0000313" key="3">
    <source>
        <dbReference type="Proteomes" id="UP000007129"/>
    </source>
</evidence>
<sequence length="161" mass="17764">MDQILRKVVPNSTPGRKSSNPPSPTPLVEAGEVASSSAIAGLSVNIARFSQPTGTTHPLPYSCFSRSLFQALNRFSSGSEASIQVGFFATRLSFSWVVEVDGLLASELWEVEKTDLRLDFTENLVVAVERLADSDILRTPRLKWPPIKELFMADNEVIREI</sequence>
<feature type="region of interest" description="Disordered" evidence="1">
    <location>
        <begin position="1"/>
        <end position="29"/>
    </location>
</feature>
<evidence type="ECO:0000313" key="2">
    <source>
        <dbReference type="EMBL" id="EKG13683.1"/>
    </source>
</evidence>
<gene>
    <name evidence="2" type="ORF">MPH_09149</name>
</gene>
<dbReference type="HOGENOM" id="CLU_1644044_0_0_1"/>
<feature type="compositionally biased region" description="Polar residues" evidence="1">
    <location>
        <begin position="10"/>
        <end position="20"/>
    </location>
</feature>
<dbReference type="Proteomes" id="UP000007129">
    <property type="component" value="Unassembled WGS sequence"/>
</dbReference>
<dbReference type="EMBL" id="AHHD01000387">
    <property type="protein sequence ID" value="EKG13683.1"/>
    <property type="molecule type" value="Genomic_DNA"/>
</dbReference>
<dbReference type="VEuPathDB" id="FungiDB:MPH_09149"/>
<accession>K2RGF3</accession>
<dbReference type="InParanoid" id="K2RGF3"/>
<organism evidence="2 3">
    <name type="scientific">Macrophomina phaseolina (strain MS6)</name>
    <name type="common">Charcoal rot fungus</name>
    <dbReference type="NCBI Taxonomy" id="1126212"/>
    <lineage>
        <taxon>Eukaryota</taxon>
        <taxon>Fungi</taxon>
        <taxon>Dikarya</taxon>
        <taxon>Ascomycota</taxon>
        <taxon>Pezizomycotina</taxon>
        <taxon>Dothideomycetes</taxon>
        <taxon>Dothideomycetes incertae sedis</taxon>
        <taxon>Botryosphaeriales</taxon>
        <taxon>Botryosphaeriaceae</taxon>
        <taxon>Macrophomina</taxon>
    </lineage>
</organism>
<comment type="caution">
    <text evidence="2">The sequence shown here is derived from an EMBL/GenBank/DDBJ whole genome shotgun (WGS) entry which is preliminary data.</text>
</comment>
<proteinExistence type="predicted"/>
<name>K2RGF3_MACPH</name>